<comment type="caution">
    <text evidence="2">The sequence shown here is derived from an EMBL/GenBank/DDBJ whole genome shotgun (WGS) entry which is preliminary data.</text>
</comment>
<protein>
    <recommendedName>
        <fullName evidence="4">Gag-like protein</fullName>
    </recommendedName>
</protein>
<feature type="compositionally biased region" description="Basic and acidic residues" evidence="1">
    <location>
        <begin position="250"/>
        <end position="269"/>
    </location>
</feature>
<sequence length="922" mass="103595">MPQLNWPDIRRHRRQKALKHLASLEADFQTLDACVQLSTSKQHRLPTSLQQGIIAGILRAFSDNEFTPKLSGADQFSIGGLLLKHISIEAAERARDRIPLLQYRAIRRSFRELVAKINKDASLSHPETMTIDDDRGENNIMEPSPELETFCDIGEAREEVLPATMSNGGDTREGARPVDFVPGKERDATETTVVIDRPRKKGRKRKNRDVVTQTREEDNVMEPSPELQTFGDIGDAGEAIRPATISNGGDTHERARPADFFPDQERDATETAVAIDRPRKKGRKRKNRDGAEQVKTGDYTIAQGDHGGTLEVMVMGNQHTAEVMGNQHTAEVDVHTTHAETDDHGNPGDLLRLFEEIEAQRKHICVQLQDIENGQLEENTMWNAADELLEAEEKVQEYVMMENRADAEPLEGDTLINDPNDELERPKDQIDNQTRKDSTERFQQAREEKKEVKGADAFSIITFNIEHQAVVNHLNAMDSDDVLHFLSSSLETMRSSGHDVPDSVKFTNAMLLSTGDVEVYAHAGSKEASERLSRIRGWNFEFEKAISVPAKAYAVETHRIRFDSLNMQTRNHKAETIRELLEENLRFIDPLRRVDDIQNIRWCNNGNKRLSSLVIEFRTAQQANKVLDLGMYIRGKHCKCKFVDQKPRRCGKCQAFGHSEDSCSSERQCGRCTLNHATLACTSTLRPCANCHGPHEAKDRFCPAKKAYWQRLRYTDPSSPVSITALEEPATEPQHRSASLEPPSPNPTLTTEHSEGETKVVQEEALPTIDPVREHNPGRAVTPRQISIAAHSQHEPYIKAEDGELTEEIDLAQSPPDLTAIQKGLDDLLKQFNDLRTKLEQPSIPQTPPPQGTKREADEMLKGEPSSPSGRKRAQHGPQNADEHPVPNHNPLPANLDIPLYDVSVPGQQPMARQVFLGTRQT</sequence>
<feature type="region of interest" description="Disordered" evidence="1">
    <location>
        <begin position="838"/>
        <end position="901"/>
    </location>
</feature>
<gene>
    <name evidence="2" type="ORF">IMSHALPRED_009656</name>
</gene>
<keyword evidence="3" id="KW-1185">Reference proteome</keyword>
<evidence type="ECO:0000256" key="1">
    <source>
        <dbReference type="SAM" id="MobiDB-lite"/>
    </source>
</evidence>
<evidence type="ECO:0000313" key="2">
    <source>
        <dbReference type="EMBL" id="CAF9934277.1"/>
    </source>
</evidence>
<organism evidence="2 3">
    <name type="scientific">Imshaugia aleurites</name>
    <dbReference type="NCBI Taxonomy" id="172621"/>
    <lineage>
        <taxon>Eukaryota</taxon>
        <taxon>Fungi</taxon>
        <taxon>Dikarya</taxon>
        <taxon>Ascomycota</taxon>
        <taxon>Pezizomycotina</taxon>
        <taxon>Lecanoromycetes</taxon>
        <taxon>OSLEUM clade</taxon>
        <taxon>Lecanoromycetidae</taxon>
        <taxon>Lecanorales</taxon>
        <taxon>Lecanorineae</taxon>
        <taxon>Parmeliaceae</taxon>
        <taxon>Imshaugia</taxon>
    </lineage>
</organism>
<feature type="compositionally biased region" description="Basic and acidic residues" evidence="1">
    <location>
        <begin position="853"/>
        <end position="862"/>
    </location>
</feature>
<feature type="region of interest" description="Disordered" evidence="1">
    <location>
        <begin position="187"/>
        <end position="304"/>
    </location>
</feature>
<feature type="compositionally biased region" description="Basic and acidic residues" evidence="1">
    <location>
        <begin position="422"/>
        <end position="440"/>
    </location>
</feature>
<evidence type="ECO:0008006" key="4">
    <source>
        <dbReference type="Google" id="ProtNLM"/>
    </source>
</evidence>
<dbReference type="EMBL" id="CAJPDT010000075">
    <property type="protein sequence ID" value="CAF9934277.1"/>
    <property type="molecule type" value="Genomic_DNA"/>
</dbReference>
<dbReference type="OrthoDB" id="3856898at2759"/>
<feature type="region of interest" description="Disordered" evidence="1">
    <location>
        <begin position="728"/>
        <end position="758"/>
    </location>
</feature>
<evidence type="ECO:0000313" key="3">
    <source>
        <dbReference type="Proteomes" id="UP000664534"/>
    </source>
</evidence>
<name>A0A8H3G466_9LECA</name>
<proteinExistence type="predicted"/>
<feature type="region of interest" description="Disordered" evidence="1">
    <location>
        <begin position="410"/>
        <end position="440"/>
    </location>
</feature>
<accession>A0A8H3G466</accession>
<dbReference type="AlphaFoldDB" id="A0A8H3G466"/>
<reference evidence="2" key="1">
    <citation type="submission" date="2021-03" db="EMBL/GenBank/DDBJ databases">
        <authorList>
            <person name="Tagirdzhanova G."/>
        </authorList>
    </citation>
    <scope>NUCLEOTIDE SEQUENCE</scope>
</reference>
<dbReference type="Proteomes" id="UP000664534">
    <property type="component" value="Unassembled WGS sequence"/>
</dbReference>
<feature type="compositionally biased region" description="Basic residues" evidence="1">
    <location>
        <begin position="278"/>
        <end position="287"/>
    </location>
</feature>
<feature type="compositionally biased region" description="Basic residues" evidence="1">
    <location>
        <begin position="198"/>
        <end position="207"/>
    </location>
</feature>